<dbReference type="EMBL" id="RXHU01000045">
    <property type="protein sequence ID" value="RTE08654.1"/>
    <property type="molecule type" value="Genomic_DNA"/>
</dbReference>
<evidence type="ECO:0000313" key="10">
    <source>
        <dbReference type="Proteomes" id="UP000276128"/>
    </source>
</evidence>
<accession>A0A3S0A3I9</accession>
<comment type="caution">
    <text evidence="9">The sequence shown here is derived from an EMBL/GenBank/DDBJ whole genome shotgun (WGS) entry which is preliminary data.</text>
</comment>
<gene>
    <name evidence="9" type="ORF">EJQ19_16355</name>
</gene>
<sequence>MCGRYTIIVTLEELMLRYDIDGLYQGDYGPKYNIAPGQSVMAVIHDGKRNRLGQLKWGLIPEWASDPKMSYQMVNARSETLADKPAFRKPFERKRCIIPADSFYEWQGEGKHKQPMRIMMQSQELFSMAGLYETWTSPDGTRISTCTVVTTEANEVVQGIHDRMPVILPKEAEAVWLDRGLTDIRQLRSLLRPYPAELMTAYPVSTRVGNVRNDDEACIAQISLLL</sequence>
<evidence type="ECO:0000256" key="6">
    <source>
        <dbReference type="ARBA" id="ARBA00023125"/>
    </source>
</evidence>
<dbReference type="EC" id="3.4.-.-" evidence="8"/>
<dbReference type="InterPro" id="IPR003738">
    <property type="entry name" value="SRAP"/>
</dbReference>
<keyword evidence="7" id="KW-0456">Lyase</keyword>
<name>A0A3S0A3I9_9BACL</name>
<dbReference type="PANTHER" id="PTHR13604:SF0">
    <property type="entry name" value="ABASIC SITE PROCESSING PROTEIN HMCES"/>
    <property type="match status" value="1"/>
</dbReference>
<keyword evidence="4 8" id="KW-0378">Hydrolase</keyword>
<evidence type="ECO:0000256" key="3">
    <source>
        <dbReference type="ARBA" id="ARBA00022763"/>
    </source>
</evidence>
<evidence type="ECO:0000256" key="4">
    <source>
        <dbReference type="ARBA" id="ARBA00022801"/>
    </source>
</evidence>
<evidence type="ECO:0000256" key="8">
    <source>
        <dbReference type="RuleBase" id="RU364100"/>
    </source>
</evidence>
<reference evidence="9 10" key="1">
    <citation type="submission" date="2018-12" db="EMBL/GenBank/DDBJ databases">
        <title>Bacillus ochoae sp. nov., Paenibacillus whitsoniae sp. nov., Paenibacillus spiritus sp. nov. Isolated from the Mars Exploration Rover during spacecraft assembly.</title>
        <authorList>
            <person name="Seuylemezian A."/>
            <person name="Vaishampayan P."/>
        </authorList>
    </citation>
    <scope>NUCLEOTIDE SEQUENCE [LARGE SCALE GENOMIC DNA]</scope>
    <source>
        <strain evidence="9 10">MER 54</strain>
    </source>
</reference>
<dbReference type="PANTHER" id="PTHR13604">
    <property type="entry name" value="DC12-RELATED"/>
    <property type="match status" value="1"/>
</dbReference>
<evidence type="ECO:0000256" key="1">
    <source>
        <dbReference type="ARBA" id="ARBA00008136"/>
    </source>
</evidence>
<dbReference type="InterPro" id="IPR036590">
    <property type="entry name" value="SRAP-like"/>
</dbReference>
<evidence type="ECO:0000256" key="7">
    <source>
        <dbReference type="ARBA" id="ARBA00023239"/>
    </source>
</evidence>
<keyword evidence="5" id="KW-0190">Covalent protein-DNA linkage</keyword>
<dbReference type="Gene3D" id="3.90.1680.10">
    <property type="entry name" value="SOS response associated peptidase-like"/>
    <property type="match status" value="1"/>
</dbReference>
<organism evidence="9 10">
    <name type="scientific">Paenibacillus whitsoniae</name>
    <dbReference type="NCBI Taxonomy" id="2496558"/>
    <lineage>
        <taxon>Bacteria</taxon>
        <taxon>Bacillati</taxon>
        <taxon>Bacillota</taxon>
        <taxon>Bacilli</taxon>
        <taxon>Bacillales</taxon>
        <taxon>Paenibacillaceae</taxon>
        <taxon>Paenibacillus</taxon>
    </lineage>
</organism>
<dbReference type="GO" id="GO:0106300">
    <property type="term" value="P:protein-DNA covalent cross-linking repair"/>
    <property type="evidence" value="ECO:0007669"/>
    <property type="project" value="InterPro"/>
</dbReference>
<dbReference type="GO" id="GO:0006508">
    <property type="term" value="P:proteolysis"/>
    <property type="evidence" value="ECO:0007669"/>
    <property type="project" value="UniProtKB-KW"/>
</dbReference>
<dbReference type="Pfam" id="PF02586">
    <property type="entry name" value="SRAP"/>
    <property type="match status" value="1"/>
</dbReference>
<dbReference type="GO" id="GO:0008233">
    <property type="term" value="F:peptidase activity"/>
    <property type="evidence" value="ECO:0007669"/>
    <property type="project" value="UniProtKB-KW"/>
</dbReference>
<keyword evidence="10" id="KW-1185">Reference proteome</keyword>
<dbReference type="AlphaFoldDB" id="A0A3S0A3I9"/>
<protein>
    <recommendedName>
        <fullName evidence="8">Abasic site processing protein</fullName>
        <ecNumber evidence="8">3.4.-.-</ecNumber>
    </recommendedName>
</protein>
<dbReference type="GO" id="GO:0016829">
    <property type="term" value="F:lyase activity"/>
    <property type="evidence" value="ECO:0007669"/>
    <property type="project" value="UniProtKB-KW"/>
</dbReference>
<evidence type="ECO:0000256" key="5">
    <source>
        <dbReference type="ARBA" id="ARBA00023124"/>
    </source>
</evidence>
<dbReference type="OrthoDB" id="9782620at2"/>
<keyword evidence="6" id="KW-0238">DNA-binding</keyword>
<proteinExistence type="inferred from homology"/>
<dbReference type="SUPFAM" id="SSF143081">
    <property type="entry name" value="BB1717-like"/>
    <property type="match status" value="1"/>
</dbReference>
<comment type="similarity">
    <text evidence="1 8">Belongs to the SOS response-associated peptidase family.</text>
</comment>
<dbReference type="Proteomes" id="UP000276128">
    <property type="component" value="Unassembled WGS sequence"/>
</dbReference>
<dbReference type="RefSeq" id="WP_126142313.1">
    <property type="nucleotide sequence ID" value="NZ_RXHU01000045.1"/>
</dbReference>
<keyword evidence="3" id="KW-0227">DNA damage</keyword>
<keyword evidence="2 8" id="KW-0645">Protease</keyword>
<evidence type="ECO:0000256" key="2">
    <source>
        <dbReference type="ARBA" id="ARBA00022670"/>
    </source>
</evidence>
<evidence type="ECO:0000313" key="9">
    <source>
        <dbReference type="EMBL" id="RTE08654.1"/>
    </source>
</evidence>
<dbReference type="GO" id="GO:0003697">
    <property type="term" value="F:single-stranded DNA binding"/>
    <property type="evidence" value="ECO:0007669"/>
    <property type="project" value="InterPro"/>
</dbReference>